<proteinExistence type="predicted"/>
<evidence type="ECO:0000256" key="1">
    <source>
        <dbReference type="SAM" id="MobiDB-lite"/>
    </source>
</evidence>
<evidence type="ECO:0000313" key="3">
    <source>
        <dbReference type="EMBL" id="GFS09675.1"/>
    </source>
</evidence>
<dbReference type="AlphaFoldDB" id="A0AAV4IIE7"/>
<accession>A0AAV4IIE7</accession>
<organism evidence="3 4">
    <name type="scientific">Elysia marginata</name>
    <dbReference type="NCBI Taxonomy" id="1093978"/>
    <lineage>
        <taxon>Eukaryota</taxon>
        <taxon>Metazoa</taxon>
        <taxon>Spiralia</taxon>
        <taxon>Lophotrochozoa</taxon>
        <taxon>Mollusca</taxon>
        <taxon>Gastropoda</taxon>
        <taxon>Heterobranchia</taxon>
        <taxon>Euthyneura</taxon>
        <taxon>Panpulmonata</taxon>
        <taxon>Sacoglossa</taxon>
        <taxon>Placobranchoidea</taxon>
        <taxon>Plakobranchidae</taxon>
        <taxon>Elysia</taxon>
    </lineage>
</organism>
<keyword evidence="4" id="KW-1185">Reference proteome</keyword>
<evidence type="ECO:0000256" key="2">
    <source>
        <dbReference type="SAM" id="Phobius"/>
    </source>
</evidence>
<comment type="caution">
    <text evidence="3">The sequence shown here is derived from an EMBL/GenBank/DDBJ whole genome shotgun (WGS) entry which is preliminary data.</text>
</comment>
<dbReference type="EMBL" id="BMAT01009606">
    <property type="protein sequence ID" value="GFS09675.1"/>
    <property type="molecule type" value="Genomic_DNA"/>
</dbReference>
<dbReference type="Proteomes" id="UP000762676">
    <property type="component" value="Unassembled WGS sequence"/>
</dbReference>
<keyword evidence="2" id="KW-0812">Transmembrane</keyword>
<reference evidence="3 4" key="1">
    <citation type="journal article" date="2021" name="Elife">
        <title>Chloroplast acquisition without the gene transfer in kleptoplastic sea slugs, Plakobranchus ocellatus.</title>
        <authorList>
            <person name="Maeda T."/>
            <person name="Takahashi S."/>
            <person name="Yoshida T."/>
            <person name="Shimamura S."/>
            <person name="Takaki Y."/>
            <person name="Nagai Y."/>
            <person name="Toyoda A."/>
            <person name="Suzuki Y."/>
            <person name="Arimoto A."/>
            <person name="Ishii H."/>
            <person name="Satoh N."/>
            <person name="Nishiyama T."/>
            <person name="Hasebe M."/>
            <person name="Maruyama T."/>
            <person name="Minagawa J."/>
            <person name="Obokata J."/>
            <person name="Shigenobu S."/>
        </authorList>
    </citation>
    <scope>NUCLEOTIDE SEQUENCE [LARGE SCALE GENOMIC DNA]</scope>
</reference>
<feature type="compositionally biased region" description="Basic residues" evidence="1">
    <location>
        <begin position="66"/>
        <end position="76"/>
    </location>
</feature>
<keyword evidence="2" id="KW-1133">Transmembrane helix</keyword>
<sequence length="176" mass="20443">MWTHKWLAAKTNAENVEIKITGIDISAAFDTIDRKALLDILKIIIDEDKTDNSGKGSPRKSEKQPRRPGRRTRTRKAIVSDAKEAPGEQKTEEGALEFFARVTQFWDVFFPKMGQLMIFLATILCPITTLGYFLTRPGQKRAKKEWKKTKKKKKKREKEDDEIMLLLLFSSCYHYF</sequence>
<gene>
    <name evidence="3" type="ORF">ElyMa_004788700</name>
</gene>
<feature type="region of interest" description="Disordered" evidence="1">
    <location>
        <begin position="50"/>
        <end position="89"/>
    </location>
</feature>
<name>A0AAV4IIE7_9GAST</name>
<protein>
    <submittedName>
        <fullName evidence="3">RxLR effector candidate protein</fullName>
    </submittedName>
</protein>
<keyword evidence="2" id="KW-0472">Membrane</keyword>
<feature type="transmembrane region" description="Helical" evidence="2">
    <location>
        <begin position="116"/>
        <end position="134"/>
    </location>
</feature>
<evidence type="ECO:0000313" key="4">
    <source>
        <dbReference type="Proteomes" id="UP000762676"/>
    </source>
</evidence>